<keyword evidence="2" id="KW-1185">Reference proteome</keyword>
<evidence type="ECO:0000313" key="1">
    <source>
        <dbReference type="EMBL" id="KAF3835974.1"/>
    </source>
</evidence>
<dbReference type="Proteomes" id="UP000518266">
    <property type="component" value="Unassembled WGS sequence"/>
</dbReference>
<dbReference type="AlphaFoldDB" id="A0A7J5XG14"/>
<dbReference type="InterPro" id="IPR026194">
    <property type="entry name" value="PrRP"/>
</dbReference>
<protein>
    <submittedName>
        <fullName evidence="1">Uncharacterized protein</fullName>
    </submittedName>
</protein>
<evidence type="ECO:0000313" key="2">
    <source>
        <dbReference type="Proteomes" id="UP000518266"/>
    </source>
</evidence>
<comment type="caution">
    <text evidence="1">The sequence shown here is derived from an EMBL/GenBank/DDBJ whole genome shotgun (WGS) entry which is preliminary data.</text>
</comment>
<dbReference type="PANTHER" id="PTHR17206">
    <property type="entry name" value="PROLACTIN-RELEASING PEPTIDE"/>
    <property type="match status" value="1"/>
</dbReference>
<reference evidence="1 2" key="1">
    <citation type="submission" date="2020-03" db="EMBL/GenBank/DDBJ databases">
        <title>Dissostichus mawsoni Genome sequencing and assembly.</title>
        <authorList>
            <person name="Park H."/>
        </authorList>
    </citation>
    <scope>NUCLEOTIDE SEQUENCE [LARGE SCALE GENOMIC DNA]</scope>
    <source>
        <strain evidence="1">DM0001</strain>
        <tissue evidence="1">Muscle</tissue>
    </source>
</reference>
<organism evidence="1 2">
    <name type="scientific">Dissostichus mawsoni</name>
    <name type="common">Antarctic cod</name>
    <dbReference type="NCBI Taxonomy" id="36200"/>
    <lineage>
        <taxon>Eukaryota</taxon>
        <taxon>Metazoa</taxon>
        <taxon>Chordata</taxon>
        <taxon>Craniata</taxon>
        <taxon>Vertebrata</taxon>
        <taxon>Euteleostomi</taxon>
        <taxon>Actinopterygii</taxon>
        <taxon>Neopterygii</taxon>
        <taxon>Teleostei</taxon>
        <taxon>Neoteleostei</taxon>
        <taxon>Acanthomorphata</taxon>
        <taxon>Eupercaria</taxon>
        <taxon>Perciformes</taxon>
        <taxon>Notothenioidei</taxon>
        <taxon>Nototheniidae</taxon>
        <taxon>Dissostichus</taxon>
    </lineage>
</organism>
<accession>A0A7J5XG14</accession>
<dbReference type="Pfam" id="PF15172">
    <property type="entry name" value="Prolactin_RP"/>
    <property type="match status" value="1"/>
</dbReference>
<dbReference type="PANTHER" id="PTHR17206:SF0">
    <property type="entry name" value="PRRP PROTEIN"/>
    <property type="match status" value="1"/>
</dbReference>
<proteinExistence type="predicted"/>
<sequence>MISDHDYIMFALMCGGDQSAAGGCTYSHALSQSIETSLDPETYFRRGTNLKMSTCHRLPDGPLCCVRNVRKTPENRPAVSKRGGGGGGSWCVTDVLDSSSNNNRSCVGIKGGEHLLNNNDCRPPPANLRLPPKSRVSVYFTDQRLSAVPSSLLLLLLMHPGRSADDWLPAALSLLLLSCSFSRAHSSTLEHDFPLVHNVDNRSPEIDPFWYVGRGVRPIGRFGNGTAACRAAGGRRRASGRYLCCCTASGTKRVWRRKTGTGYPDTERFILYLSSNAALTRTCVSLWCL</sequence>
<dbReference type="GO" id="GO:0005179">
    <property type="term" value="F:hormone activity"/>
    <property type="evidence" value="ECO:0007669"/>
    <property type="project" value="InterPro"/>
</dbReference>
<dbReference type="OrthoDB" id="8587277at2759"/>
<dbReference type="EMBL" id="JAAKFY010000024">
    <property type="protein sequence ID" value="KAF3835974.1"/>
    <property type="molecule type" value="Genomic_DNA"/>
</dbReference>
<name>A0A7J5XG14_DISMA</name>
<gene>
    <name evidence="1" type="ORF">F7725_028532</name>
</gene>